<evidence type="ECO:0000256" key="1">
    <source>
        <dbReference type="SAM" id="Phobius"/>
    </source>
</evidence>
<evidence type="ECO:0000313" key="2">
    <source>
        <dbReference type="EMBL" id="NDV43164.1"/>
    </source>
</evidence>
<dbReference type="Proteomes" id="UP000468707">
    <property type="component" value="Unassembled WGS sequence"/>
</dbReference>
<evidence type="ECO:0008006" key="4">
    <source>
        <dbReference type="Google" id="ProtNLM"/>
    </source>
</evidence>
<name>A0A6I5KQJ4_9FLAO</name>
<dbReference type="RefSeq" id="WP_163634664.1">
    <property type="nucleotide sequence ID" value="NZ_JAAAMI010000003.1"/>
</dbReference>
<keyword evidence="1" id="KW-1133">Transmembrane helix</keyword>
<comment type="caution">
    <text evidence="2">The sequence shown here is derived from an EMBL/GenBank/DDBJ whole genome shotgun (WGS) entry which is preliminary data.</text>
</comment>
<accession>A0A6I5KQJ4</accession>
<dbReference type="EMBL" id="JAAAMI010000003">
    <property type="protein sequence ID" value="NDV43164.1"/>
    <property type="molecule type" value="Genomic_DNA"/>
</dbReference>
<organism evidence="2 3">
    <name type="scientific">Flagellimonas sediminis</name>
    <dbReference type="NCBI Taxonomy" id="2696468"/>
    <lineage>
        <taxon>Bacteria</taxon>
        <taxon>Pseudomonadati</taxon>
        <taxon>Bacteroidota</taxon>
        <taxon>Flavobacteriia</taxon>
        <taxon>Flavobacteriales</taxon>
        <taxon>Flavobacteriaceae</taxon>
        <taxon>Flagellimonas</taxon>
    </lineage>
</organism>
<keyword evidence="3" id="KW-1185">Reference proteome</keyword>
<protein>
    <recommendedName>
        <fullName evidence="4">DUF3592 domain-containing protein</fullName>
    </recommendedName>
</protein>
<gene>
    <name evidence="2" type="ORF">GTK07_07470</name>
</gene>
<feature type="transmembrane region" description="Helical" evidence="1">
    <location>
        <begin position="34"/>
        <end position="52"/>
    </location>
</feature>
<sequence>MKIFMVGQINKHLLPIGMLLLISILFFYNQDLIGPVAFLIVGGGFLYAGFYIRSKNHKIQANGFRTKAKIVDFSKERFKDAHGESHIYHFPIVNFTDRDGISTIQKLDSNDNPKRLNQLIGIIYLKKESGEYEIIKDNDWWEKNFPIIILLFGILFSGIGITLIISKI</sequence>
<feature type="transmembrane region" description="Helical" evidence="1">
    <location>
        <begin position="12"/>
        <end position="28"/>
    </location>
</feature>
<evidence type="ECO:0000313" key="3">
    <source>
        <dbReference type="Proteomes" id="UP000468707"/>
    </source>
</evidence>
<reference evidence="2 3" key="1">
    <citation type="submission" date="2020-01" db="EMBL/GenBank/DDBJ databases">
        <title>Muricauda sediminis sp.nov. 40Bstr401.</title>
        <authorList>
            <person name="Xue Z."/>
            <person name="Zhu S."/>
            <person name="Ren N."/>
            <person name="Chen T."/>
            <person name="Chen X."/>
            <person name="Chen J."/>
            <person name="Yang J."/>
        </authorList>
    </citation>
    <scope>NUCLEOTIDE SEQUENCE [LARGE SCALE GENOMIC DNA]</scope>
    <source>
        <strain evidence="2 3">40Bstr401</strain>
    </source>
</reference>
<proteinExistence type="predicted"/>
<keyword evidence="1" id="KW-0472">Membrane</keyword>
<feature type="transmembrane region" description="Helical" evidence="1">
    <location>
        <begin position="145"/>
        <end position="165"/>
    </location>
</feature>
<dbReference type="AlphaFoldDB" id="A0A6I5KQJ4"/>
<keyword evidence="1" id="KW-0812">Transmembrane</keyword>